<dbReference type="Gene3D" id="3.30.565.10">
    <property type="entry name" value="Histidine kinase-like ATPase, C-terminal domain"/>
    <property type="match status" value="1"/>
</dbReference>
<dbReference type="InterPro" id="IPR036890">
    <property type="entry name" value="HATPase_C_sf"/>
</dbReference>
<dbReference type="AlphaFoldDB" id="A0A414A3X1"/>
<evidence type="ECO:0008006" key="3">
    <source>
        <dbReference type="Google" id="ProtNLM"/>
    </source>
</evidence>
<evidence type="ECO:0000313" key="2">
    <source>
        <dbReference type="Proteomes" id="UP000286104"/>
    </source>
</evidence>
<dbReference type="NCBIfam" id="NF047352">
    <property type="entry name" value="P_loop_sacsin"/>
    <property type="match status" value="1"/>
</dbReference>
<dbReference type="SUPFAM" id="SSF55874">
    <property type="entry name" value="ATPase domain of HSP90 chaperone/DNA topoisomerase II/histidine kinase"/>
    <property type="match status" value="1"/>
</dbReference>
<dbReference type="EMBL" id="QSHU01000005">
    <property type="protein sequence ID" value="RHC40239.1"/>
    <property type="molecule type" value="Genomic_DNA"/>
</dbReference>
<dbReference type="PANTHER" id="PTHR32387:SF0">
    <property type="entry name" value="PROTEIN NO VEIN"/>
    <property type="match status" value="1"/>
</dbReference>
<dbReference type="RefSeq" id="WP_118389829.1">
    <property type="nucleotide sequence ID" value="NZ_QSHU01000005.1"/>
</dbReference>
<name>A0A414A3X1_9FIRM</name>
<organism evidence="1 2">
    <name type="scientific">Agathobacter rectalis</name>
    <dbReference type="NCBI Taxonomy" id="39491"/>
    <lineage>
        <taxon>Bacteria</taxon>
        <taxon>Bacillati</taxon>
        <taxon>Bacillota</taxon>
        <taxon>Clostridia</taxon>
        <taxon>Lachnospirales</taxon>
        <taxon>Lachnospiraceae</taxon>
        <taxon>Agathobacter</taxon>
    </lineage>
</organism>
<dbReference type="PANTHER" id="PTHR32387">
    <property type="entry name" value="WU:FJ29H11"/>
    <property type="match status" value="1"/>
</dbReference>
<protein>
    <recommendedName>
        <fullName evidence="3">ATP-binding protein</fullName>
    </recommendedName>
</protein>
<dbReference type="Proteomes" id="UP000286104">
    <property type="component" value="Unassembled WGS sequence"/>
</dbReference>
<proteinExistence type="predicted"/>
<accession>A0A414A3X1</accession>
<sequence>MTIKRIASEVLQRQDKDGMLRRALERIIQLYTDKSHFVYELLQNAEDAGASRIKFLQYTDRLVVLHDGHPFSMENLQGLCDIGKSNKINDLNQIGEFGVGFKSVFGICEKVQLFSHPTKEDIAKGYSQFAVEILDFTHPVDIEDQDVDAGYTTKFIFPYSVGFTFSGFDTVDKLNDVLSKRLQNLGITTLLFMKNLQSIDYQIELPKLKRSGSYLLDKTVINDHCSLVSAIGEIDSKKDKEEVISYLVFSRAVKGIQAGRTIDIAFTLNVGEDGKYDFKPSKYPYISVYFPTETESKLKFIVQGPYRTTPNRSSVPADDKDNIELAKQTAALLRDSVIELRDAGKLDFSLLNILPIDEEVFYSAPLFEGMFDDTTDMMQEENLLLCKDGSYASSESVKIARGSDFAELFTDELLTELIDDGTDYHWLPTFLTETNKTYKTLYDFLTDTLDIEVIRPENLRNNFNENRTFLMHRDDEWLIKLYNMYASVAAAFSKQRGGSNMLTAEFVKTSTGRFVAPYRKSNGSSNDYSFMWRGYENASYLPNVFLPSKNIDDTDDIAFVDKYIFEQCKHFFTEILALQKPNEYEFFIRDFKHRYEGGANVSDDQHITDVKKLMKYRQNPDYKDEVDNLIKKYLPVKCRKGGKSVYVNLQRETVYFSVNSDGMSIEQYFNHVATYAYVDVDFYEIDDISVEQLKLLGVRESITKNESRTSGEYYTGNPGRQPDWTTYGEFRWKLTLESLSEVLEYISGHPKAPDSMAKSSFIFHFLLNNVNKLTGTVYVGGSTPNLNNAVSEIVTRVRKDGPKHLYYGSSWSGKWLYTESLDLVSQSEITKRDLNPQLYGDVVPDCGLYEILGFKKSEADHLEEAAKDYDRLSEEQKNQYFEIELQRRFGISVTDLEENFGSNAGSGGAKTPVVPEDTYEFPSSRVKNWDSLRKHAAEVLCFASPTKYEYRVRKIRVSKPVSEVRAYLTNMYKVDRAYKYACQMCHEAFPNVEMCQIANSPEVELDPMNLCLCPNCASEYKKMRADEYDLRYFLEDIENLSDAEIGSMDPVEVGFGNETIWFTQTHIAEIRELMALQQAADEYKDNGALSTKSSTKKEEVEADPEAEIVLSGIDVYKGYIGKKVKHKAGGTGVVSKCDGKYISIQFSTGPKAGQTVNYSLEMCLKNGLIELI</sequence>
<dbReference type="Pfam" id="PF13589">
    <property type="entry name" value="HATPase_c_3"/>
    <property type="match status" value="1"/>
</dbReference>
<comment type="caution">
    <text evidence="1">The sequence shown here is derived from an EMBL/GenBank/DDBJ whole genome shotgun (WGS) entry which is preliminary data.</text>
</comment>
<dbReference type="InterPro" id="IPR052957">
    <property type="entry name" value="Auxin_embryo_med"/>
</dbReference>
<gene>
    <name evidence="1" type="ORF">DW848_05925</name>
</gene>
<evidence type="ECO:0000313" key="1">
    <source>
        <dbReference type="EMBL" id="RHC40239.1"/>
    </source>
</evidence>
<reference evidence="1 2" key="1">
    <citation type="submission" date="2018-08" db="EMBL/GenBank/DDBJ databases">
        <title>A genome reference for cultivated species of the human gut microbiota.</title>
        <authorList>
            <person name="Zou Y."/>
            <person name="Xue W."/>
            <person name="Luo G."/>
        </authorList>
    </citation>
    <scope>NUCLEOTIDE SEQUENCE [LARGE SCALE GENOMIC DNA]</scope>
    <source>
        <strain evidence="1 2">AM36-3AA</strain>
    </source>
</reference>